<feature type="compositionally biased region" description="Polar residues" evidence="5">
    <location>
        <begin position="441"/>
        <end position="452"/>
    </location>
</feature>
<feature type="compositionally biased region" description="Polar residues" evidence="5">
    <location>
        <begin position="791"/>
        <end position="802"/>
    </location>
</feature>
<dbReference type="EMBL" id="FMWP01000107">
    <property type="protein sequence ID" value="SDA00493.1"/>
    <property type="molecule type" value="Genomic_DNA"/>
</dbReference>
<dbReference type="PANTHER" id="PTHR12425:SF5">
    <property type="entry name" value="SYNEMBRYN"/>
    <property type="match status" value="1"/>
</dbReference>
<organism evidence="6 7">
    <name type="scientific">Microbotryum saponariae</name>
    <dbReference type="NCBI Taxonomy" id="289078"/>
    <lineage>
        <taxon>Eukaryota</taxon>
        <taxon>Fungi</taxon>
        <taxon>Dikarya</taxon>
        <taxon>Basidiomycota</taxon>
        <taxon>Pucciniomycotina</taxon>
        <taxon>Microbotryomycetes</taxon>
        <taxon>Microbotryales</taxon>
        <taxon>Microbotryaceae</taxon>
        <taxon>Microbotryum</taxon>
    </lineage>
</organism>
<feature type="region of interest" description="Disordered" evidence="5">
    <location>
        <begin position="407"/>
        <end position="505"/>
    </location>
</feature>
<dbReference type="AlphaFoldDB" id="A0A2X0LN40"/>
<keyword evidence="7" id="KW-1185">Reference proteome</keyword>
<dbReference type="Pfam" id="PF10165">
    <property type="entry name" value="Ric8"/>
    <property type="match status" value="1"/>
</dbReference>
<keyword evidence="2" id="KW-0344">Guanine-nucleotide releasing factor</keyword>
<evidence type="ECO:0000256" key="4">
    <source>
        <dbReference type="SAM" id="Coils"/>
    </source>
</evidence>
<keyword evidence="4" id="KW-0175">Coiled coil</keyword>
<feature type="region of interest" description="Disordered" evidence="5">
    <location>
        <begin position="322"/>
        <end position="389"/>
    </location>
</feature>
<dbReference type="Proteomes" id="UP000249723">
    <property type="component" value="Unassembled WGS sequence"/>
</dbReference>
<dbReference type="GO" id="GO:0001965">
    <property type="term" value="F:G-protein alpha-subunit binding"/>
    <property type="evidence" value="ECO:0007669"/>
    <property type="project" value="TreeGrafter"/>
</dbReference>
<evidence type="ECO:0000256" key="2">
    <source>
        <dbReference type="ARBA" id="ARBA00022658"/>
    </source>
</evidence>
<feature type="compositionally biased region" description="Polar residues" evidence="5">
    <location>
        <begin position="407"/>
        <end position="419"/>
    </location>
</feature>
<dbReference type="STRING" id="289078.A0A2X0LN40"/>
<reference evidence="7" key="1">
    <citation type="submission" date="2016-10" db="EMBL/GenBank/DDBJ databases">
        <authorList>
            <person name="Jeantristanb JTB J.-T."/>
            <person name="Ricardo R."/>
        </authorList>
    </citation>
    <scope>NUCLEOTIDE SEQUENCE [LARGE SCALE GENOMIC DNA]</scope>
</reference>
<evidence type="ECO:0000256" key="3">
    <source>
        <dbReference type="ARBA" id="ARBA00023186"/>
    </source>
</evidence>
<dbReference type="OrthoDB" id="5585685at2759"/>
<dbReference type="InterPro" id="IPR019318">
    <property type="entry name" value="Gua_nucleotide_exch_fac_Ric8"/>
</dbReference>
<evidence type="ECO:0000313" key="7">
    <source>
        <dbReference type="Proteomes" id="UP000249723"/>
    </source>
</evidence>
<feature type="compositionally biased region" description="Acidic residues" evidence="5">
    <location>
        <begin position="847"/>
        <end position="856"/>
    </location>
</feature>
<accession>A0A2X0LN40</accession>
<feature type="compositionally biased region" description="Polar residues" evidence="5">
    <location>
        <begin position="495"/>
        <end position="505"/>
    </location>
</feature>
<feature type="coiled-coil region" evidence="4">
    <location>
        <begin position="888"/>
        <end position="922"/>
    </location>
</feature>
<feature type="region of interest" description="Disordered" evidence="5">
    <location>
        <begin position="129"/>
        <end position="148"/>
    </location>
</feature>
<evidence type="ECO:0000256" key="5">
    <source>
        <dbReference type="SAM" id="MobiDB-lite"/>
    </source>
</evidence>
<proteinExistence type="inferred from homology"/>
<dbReference type="PANTHER" id="PTHR12425">
    <property type="entry name" value="SYNEMBRYN"/>
    <property type="match status" value="1"/>
</dbReference>
<feature type="compositionally biased region" description="Polar residues" evidence="5">
    <location>
        <begin position="339"/>
        <end position="349"/>
    </location>
</feature>
<evidence type="ECO:0000313" key="6">
    <source>
        <dbReference type="EMBL" id="SDA00493.1"/>
    </source>
</evidence>
<gene>
    <name evidence="6" type="ORF">BZ3500_MVSOF-1268-A1-R1_CHR9G10671</name>
</gene>
<dbReference type="GO" id="GO:0007186">
    <property type="term" value="P:G protein-coupled receptor signaling pathway"/>
    <property type="evidence" value="ECO:0007669"/>
    <property type="project" value="TreeGrafter"/>
</dbReference>
<protein>
    <submittedName>
        <fullName evidence="6">BZ3500_MvSof-1268-A1-R1_Chr9g10671 protein</fullName>
    </submittedName>
</protein>
<comment type="similarity">
    <text evidence="1">Belongs to the synembryn family.</text>
</comment>
<dbReference type="GO" id="GO:0005085">
    <property type="term" value="F:guanyl-nucleotide exchange factor activity"/>
    <property type="evidence" value="ECO:0007669"/>
    <property type="project" value="UniProtKB-KW"/>
</dbReference>
<feature type="compositionally biased region" description="Low complexity" evidence="5">
    <location>
        <begin position="350"/>
        <end position="360"/>
    </location>
</feature>
<keyword evidence="3" id="KW-0143">Chaperone</keyword>
<feature type="compositionally biased region" description="Low complexity" evidence="5">
    <location>
        <begin position="465"/>
        <end position="484"/>
    </location>
</feature>
<sequence length="938" mass="103308">MSDPLHAYLDLSQAAQESPSVLPKLQRMLQVLQKGEEPVPEVRRRLLAAILSSLQASFLLTSSPTMLTPIASILKLLGRSAAGSEELGRAQALSVLVQLGGLDRVGRLPVPTSRRNSRVLPTTFNVQDLGISGSTSEEEPEDGDYLQGQSDPLFPYECEALRCLCNTLMLHPSSRDSFSDWLRNDPSRKAVRGLLRLLDCDTAGFLSGRVLFLITSKPTPLIVELTENRDTIEKMRKVSSPIQPRLDFGPLSTRRCSISDRFPFCSLQFADRYLRRLRDPELALSLTTGPMPTPADTLREHLKLAYNIMLQYGRLAPALSQPPLTPVSETEAMSPLSVPDQSDSSTSPASFVSTDSSSHSDPVRDTSDVDDDLFQPQSEGAQRFGSLGSATTELAVKEKKRRFRWSGMSNRSISTTTEPSSDEGESLRMPGTSDMLASATADRQFSKTSSNFGRKIREAVGGSPGSSTRSPSPSPTVTQSSLSSHTSTPRRDTVPPNSENGSSGMLTLETVRPFLPLFRPCLTLACCLGLGDDPQDPNPLLRGALNTLLNFPIELEEFDGLEYSWLQPVPESDSLARVTTYCTRRNVPRLPSLPGRLMEILAMTCNAWFPVDKAPLEKTLHNRRPTVPASHVQLPAHPDDLLPRGTGGESAKVDEILGPVMLLLRKVSMLAEPAEIIREILLPDDMRVPTVSHLAPLVPGLTCSFIHSDRSLPLEQRSDLTGHLVRLLSSLLLPNTAYGVGEFLYNLCDRDPATLSTQIGYGNASGFLQNRGELIPPPPIHQSPQRRRKSGNPTSSVRTSDGTAEKGRPWSTLSSASTVREEGNEINAMRSGPRTVNPITGAFELPPDFDTEDEMTEEEKEREAEKLYVLFDRMQRTGVMDVENPIRKARGEGKLEETTDELEAERKRLDEEDARVEKEVEKEMAIFKLRKRGGQELT</sequence>
<dbReference type="GO" id="GO:0005737">
    <property type="term" value="C:cytoplasm"/>
    <property type="evidence" value="ECO:0007669"/>
    <property type="project" value="TreeGrafter"/>
</dbReference>
<evidence type="ECO:0000256" key="1">
    <source>
        <dbReference type="ARBA" id="ARBA00009049"/>
    </source>
</evidence>
<name>A0A2X0LN40_9BASI</name>
<feature type="region of interest" description="Disordered" evidence="5">
    <location>
        <begin position="770"/>
        <end position="856"/>
    </location>
</feature>